<dbReference type="RefSeq" id="WP_248947339.1">
    <property type="nucleotide sequence ID" value="NZ_CBCSGY010000016.1"/>
</dbReference>
<organism evidence="1 2">
    <name type="scientific">Serratia silvae</name>
    <dbReference type="NCBI Taxonomy" id="2824122"/>
    <lineage>
        <taxon>Bacteria</taxon>
        <taxon>Pseudomonadati</taxon>
        <taxon>Pseudomonadota</taxon>
        <taxon>Gammaproteobacteria</taxon>
        <taxon>Enterobacterales</taxon>
        <taxon>Yersiniaceae</taxon>
        <taxon>Serratia</taxon>
    </lineage>
</organism>
<proteinExistence type="predicted"/>
<comment type="caution">
    <text evidence="1">The sequence shown here is derived from an EMBL/GenBank/DDBJ whole genome shotgun (WGS) entry which is preliminary data.</text>
</comment>
<evidence type="ECO:0000313" key="2">
    <source>
        <dbReference type="Proteomes" id="UP001165275"/>
    </source>
</evidence>
<reference evidence="1" key="1">
    <citation type="submission" date="2021-04" db="EMBL/GenBank/DDBJ databases">
        <title>Genome sequence of Serratia sp. arafor3.</title>
        <authorList>
            <person name="Besaury L."/>
        </authorList>
    </citation>
    <scope>NUCLEOTIDE SEQUENCE</scope>
    <source>
        <strain evidence="1">Arafor3</strain>
    </source>
</reference>
<dbReference type="EMBL" id="JAGQDC010000021">
    <property type="protein sequence ID" value="MCL1031338.1"/>
    <property type="molecule type" value="Genomic_DNA"/>
</dbReference>
<sequence>MAFISMNEISKHIVTSSKTGKFLTIRKNRVAYISKSVLAGEKTVEMQINVEKKEVRLRLGEGLRNKLCGPGGIGGQFTVPSAVIEAIIKPEKINRRIDLEKNSDGWWYGSYKSEEE</sequence>
<gene>
    <name evidence="1" type="ORF">KAJ71_20290</name>
</gene>
<evidence type="ECO:0008006" key="3">
    <source>
        <dbReference type="Google" id="ProtNLM"/>
    </source>
</evidence>
<name>A0ABT0KH40_9GAMM</name>
<evidence type="ECO:0000313" key="1">
    <source>
        <dbReference type="EMBL" id="MCL1031338.1"/>
    </source>
</evidence>
<accession>A0ABT0KH40</accession>
<dbReference type="Proteomes" id="UP001165275">
    <property type="component" value="Unassembled WGS sequence"/>
</dbReference>
<protein>
    <recommendedName>
        <fullName evidence="3">SpoVT-AbrB domain-containing protein</fullName>
    </recommendedName>
</protein>
<keyword evidence="2" id="KW-1185">Reference proteome</keyword>